<evidence type="ECO:0000256" key="1">
    <source>
        <dbReference type="SAM" id="MobiDB-lite"/>
    </source>
</evidence>
<feature type="non-terminal residue" evidence="2">
    <location>
        <position position="1"/>
    </location>
</feature>
<accession>A0A8J2L8F1</accession>
<dbReference type="Proteomes" id="UP000708208">
    <property type="component" value="Unassembled WGS sequence"/>
</dbReference>
<protein>
    <submittedName>
        <fullName evidence="2">Uncharacterized protein</fullName>
    </submittedName>
</protein>
<name>A0A8J2L8F1_9HEXA</name>
<dbReference type="EMBL" id="CAJVCH010545924">
    <property type="protein sequence ID" value="CAG7828038.1"/>
    <property type="molecule type" value="Genomic_DNA"/>
</dbReference>
<evidence type="ECO:0000313" key="2">
    <source>
        <dbReference type="EMBL" id="CAG7828038.1"/>
    </source>
</evidence>
<sequence length="164" mass="18045">IGSESSLLAEIVDETTDPISLTFTPEEEEIVRNFSLSPPGSPVREEDRGTATNTESMEMTLGKTRDFPDQVVVPMDISPEKVPTITKKIESMTLESPPKIPPPTDLIVPKPSSTKRVTFSPLPIIHMIPPPEPLDLETLTSNVDPIFPDLETLIPEIFLEIPCS</sequence>
<gene>
    <name evidence="2" type="ORF">AFUS01_LOCUS37991</name>
</gene>
<dbReference type="AlphaFoldDB" id="A0A8J2L8F1"/>
<feature type="non-terminal residue" evidence="2">
    <location>
        <position position="164"/>
    </location>
</feature>
<evidence type="ECO:0000313" key="3">
    <source>
        <dbReference type="Proteomes" id="UP000708208"/>
    </source>
</evidence>
<comment type="caution">
    <text evidence="2">The sequence shown here is derived from an EMBL/GenBank/DDBJ whole genome shotgun (WGS) entry which is preliminary data.</text>
</comment>
<feature type="region of interest" description="Disordered" evidence="1">
    <location>
        <begin position="33"/>
        <end position="68"/>
    </location>
</feature>
<proteinExistence type="predicted"/>
<keyword evidence="3" id="KW-1185">Reference proteome</keyword>
<reference evidence="2" key="1">
    <citation type="submission" date="2021-06" db="EMBL/GenBank/DDBJ databases">
        <authorList>
            <person name="Hodson N. C."/>
            <person name="Mongue J. A."/>
            <person name="Jaron S. K."/>
        </authorList>
    </citation>
    <scope>NUCLEOTIDE SEQUENCE</scope>
</reference>
<organism evidence="2 3">
    <name type="scientific">Allacma fusca</name>
    <dbReference type="NCBI Taxonomy" id="39272"/>
    <lineage>
        <taxon>Eukaryota</taxon>
        <taxon>Metazoa</taxon>
        <taxon>Ecdysozoa</taxon>
        <taxon>Arthropoda</taxon>
        <taxon>Hexapoda</taxon>
        <taxon>Collembola</taxon>
        <taxon>Symphypleona</taxon>
        <taxon>Sminthuridae</taxon>
        <taxon>Allacma</taxon>
    </lineage>
</organism>
<feature type="region of interest" description="Disordered" evidence="1">
    <location>
        <begin position="92"/>
        <end position="112"/>
    </location>
</feature>